<evidence type="ECO:0000256" key="1">
    <source>
        <dbReference type="SAM" id="Phobius"/>
    </source>
</evidence>
<evidence type="ECO:0000313" key="2">
    <source>
        <dbReference type="EMBL" id="KAJ3595748.1"/>
    </source>
</evidence>
<dbReference type="EMBL" id="JANIIK010000111">
    <property type="protein sequence ID" value="KAJ3595748.1"/>
    <property type="molecule type" value="Genomic_DNA"/>
</dbReference>
<dbReference type="OrthoDB" id="6617140at2759"/>
<name>A0A9Q0DWP7_9TELE</name>
<accession>A0A9Q0DWP7</accession>
<sequence length="265" mass="29378">MPHVRKPTKHYTGQTAAHIHPDAQSLCDESNSTMDTVNTQFIERFEQAGFHKHENELLHGDMDKAVDEYPELNSRLLQVQLAMFGATYTYETSSDVASIIREMVPEVRGKRKASPQPSALYSLPGRRGVTLGKPDIKVETVNKETHSLEEEADTVSTATRMVKALYSEPVKALKMDLLVTCSKGTSEEHIKGSRQHKSRRSDGSITSHLFEPIGKLIATIAITGFGLQVVLSLLFLSNGSRLHPQRVSHPGVSFNWAISDSSGRR</sequence>
<keyword evidence="1" id="KW-0812">Transmembrane</keyword>
<dbReference type="Proteomes" id="UP001148018">
    <property type="component" value="Unassembled WGS sequence"/>
</dbReference>
<protein>
    <submittedName>
        <fullName evidence="2">Uncharacterized protein</fullName>
    </submittedName>
</protein>
<gene>
    <name evidence="2" type="ORF">NHX12_005051</name>
</gene>
<proteinExistence type="predicted"/>
<keyword evidence="1" id="KW-1133">Transmembrane helix</keyword>
<reference evidence="2" key="1">
    <citation type="submission" date="2022-07" db="EMBL/GenBank/DDBJ databases">
        <title>Chromosome-level genome of Muraenolepis orangiensis.</title>
        <authorList>
            <person name="Kim J."/>
        </authorList>
    </citation>
    <scope>NUCLEOTIDE SEQUENCE</scope>
    <source>
        <strain evidence="2">KU_S4_2022</strain>
        <tissue evidence="2">Muscle</tissue>
    </source>
</reference>
<evidence type="ECO:0000313" key="3">
    <source>
        <dbReference type="Proteomes" id="UP001148018"/>
    </source>
</evidence>
<comment type="caution">
    <text evidence="2">The sequence shown here is derived from an EMBL/GenBank/DDBJ whole genome shotgun (WGS) entry which is preliminary data.</text>
</comment>
<feature type="non-terminal residue" evidence="2">
    <location>
        <position position="265"/>
    </location>
</feature>
<keyword evidence="1" id="KW-0472">Membrane</keyword>
<organism evidence="2 3">
    <name type="scientific">Muraenolepis orangiensis</name>
    <name type="common">Patagonian moray cod</name>
    <dbReference type="NCBI Taxonomy" id="630683"/>
    <lineage>
        <taxon>Eukaryota</taxon>
        <taxon>Metazoa</taxon>
        <taxon>Chordata</taxon>
        <taxon>Craniata</taxon>
        <taxon>Vertebrata</taxon>
        <taxon>Euteleostomi</taxon>
        <taxon>Actinopterygii</taxon>
        <taxon>Neopterygii</taxon>
        <taxon>Teleostei</taxon>
        <taxon>Neoteleostei</taxon>
        <taxon>Acanthomorphata</taxon>
        <taxon>Zeiogadaria</taxon>
        <taxon>Gadariae</taxon>
        <taxon>Gadiformes</taxon>
        <taxon>Muraenolepidoidei</taxon>
        <taxon>Muraenolepididae</taxon>
        <taxon>Muraenolepis</taxon>
    </lineage>
</organism>
<dbReference type="AlphaFoldDB" id="A0A9Q0DWP7"/>
<keyword evidence="3" id="KW-1185">Reference proteome</keyword>
<feature type="transmembrane region" description="Helical" evidence="1">
    <location>
        <begin position="216"/>
        <end position="236"/>
    </location>
</feature>